<organism evidence="2 3">
    <name type="scientific">Arthrobotrys conoides</name>
    <dbReference type="NCBI Taxonomy" id="74498"/>
    <lineage>
        <taxon>Eukaryota</taxon>
        <taxon>Fungi</taxon>
        <taxon>Dikarya</taxon>
        <taxon>Ascomycota</taxon>
        <taxon>Pezizomycotina</taxon>
        <taxon>Orbiliomycetes</taxon>
        <taxon>Orbiliales</taxon>
        <taxon>Orbiliaceae</taxon>
        <taxon>Arthrobotrys</taxon>
    </lineage>
</organism>
<protein>
    <submittedName>
        <fullName evidence="2">Uncharacterized protein</fullName>
    </submittedName>
</protein>
<feature type="signal peptide" evidence="1">
    <location>
        <begin position="1"/>
        <end position="18"/>
    </location>
</feature>
<accession>A0AAN8RV94</accession>
<dbReference type="AlphaFoldDB" id="A0AAN8RV94"/>
<evidence type="ECO:0000313" key="2">
    <source>
        <dbReference type="EMBL" id="KAK6508305.1"/>
    </source>
</evidence>
<comment type="caution">
    <text evidence="2">The sequence shown here is derived from an EMBL/GenBank/DDBJ whole genome shotgun (WGS) entry which is preliminary data.</text>
</comment>
<evidence type="ECO:0000313" key="3">
    <source>
        <dbReference type="Proteomes" id="UP001307849"/>
    </source>
</evidence>
<feature type="chain" id="PRO_5043037438" evidence="1">
    <location>
        <begin position="19"/>
        <end position="125"/>
    </location>
</feature>
<name>A0AAN8RV94_9PEZI</name>
<dbReference type="EMBL" id="JAVHJM010000008">
    <property type="protein sequence ID" value="KAK6508305.1"/>
    <property type="molecule type" value="Genomic_DNA"/>
</dbReference>
<evidence type="ECO:0000256" key="1">
    <source>
        <dbReference type="SAM" id="SignalP"/>
    </source>
</evidence>
<dbReference type="Proteomes" id="UP001307849">
    <property type="component" value="Unassembled WGS sequence"/>
</dbReference>
<keyword evidence="3" id="KW-1185">Reference proteome</keyword>
<sequence length="125" mass="13320">MHFLTTIATFLTVSCALASSAEKRACTTQIISGGPVVYRSTVQIFKSLTKTVSVTYDCGGCVAQVITSRSIMNFEPQPTATATITQNGAPHRAVIFCRGNPNPVNDVNKLLMEPEDIAARKAGSL</sequence>
<gene>
    <name evidence="2" type="ORF">TWF506_010400</name>
</gene>
<reference evidence="2 3" key="1">
    <citation type="submission" date="2019-10" db="EMBL/GenBank/DDBJ databases">
        <authorList>
            <person name="Palmer J.M."/>
        </authorList>
    </citation>
    <scope>NUCLEOTIDE SEQUENCE [LARGE SCALE GENOMIC DNA]</scope>
    <source>
        <strain evidence="2 3">TWF506</strain>
    </source>
</reference>
<keyword evidence="1" id="KW-0732">Signal</keyword>
<proteinExistence type="predicted"/>